<protein>
    <submittedName>
        <fullName evidence="2">Nitrate reductase molybdenum cofactor assembly chaperone</fullName>
    </submittedName>
</protein>
<dbReference type="PANTHER" id="PTHR43680:SF2">
    <property type="entry name" value="NITRATE REDUCTASE MOLYBDENUM COFACTOR ASSEMBLY CHAPERONE NARJ"/>
    <property type="match status" value="1"/>
</dbReference>
<dbReference type="InterPro" id="IPR036411">
    <property type="entry name" value="TorD-like_sf"/>
</dbReference>
<dbReference type="NCBIfam" id="TIGR00684">
    <property type="entry name" value="narJ"/>
    <property type="match status" value="1"/>
</dbReference>
<dbReference type="RefSeq" id="WP_187608454.1">
    <property type="nucleotide sequence ID" value="NZ_BPUS01000002.1"/>
</dbReference>
<proteinExistence type="predicted"/>
<gene>
    <name evidence="2" type="primary">narJ</name>
    <name evidence="2" type="ORF">CBA19CS42_07310</name>
</gene>
<name>A0AA37MGB8_9BURK</name>
<accession>A0AA37MGB8</accession>
<dbReference type="AlphaFoldDB" id="A0AA37MGB8"/>
<comment type="caution">
    <text evidence="2">The sequence shown here is derived from an EMBL/GenBank/DDBJ whole genome shotgun (WGS) entry which is preliminary data.</text>
</comment>
<dbReference type="SUPFAM" id="SSF89155">
    <property type="entry name" value="TorD-like"/>
    <property type="match status" value="1"/>
</dbReference>
<dbReference type="Pfam" id="PF02613">
    <property type="entry name" value="Nitrate_red_del"/>
    <property type="match status" value="1"/>
</dbReference>
<dbReference type="EMBL" id="BPUS01000002">
    <property type="protein sequence ID" value="GJH24300.1"/>
    <property type="molecule type" value="Genomic_DNA"/>
</dbReference>
<keyword evidence="1" id="KW-0534">Nitrate assimilation</keyword>
<sequence length="225" mass="24838">MSLYPILSALLDYPEPALLDALPEIEAALHDWPQAQARLAPLIASLKLPLIEVQQNYVATFDRNPSHSLHLFEHVHGESRDRGQAMVDLLEEYRGLGLDVASNELPDYVPLFLEVLGAIEPARAQSLLDDAIHVLDAVGERLARDRSPYAAVFAVLRELATIEPRPLAQPPVRDMDEMLETFGPGPDGVEPLLAPHTRQDTQTIRFHPRGATMARAGAPNAKDTR</sequence>
<dbReference type="PANTHER" id="PTHR43680">
    <property type="entry name" value="NITRATE REDUCTASE MOLYBDENUM COFACTOR ASSEMBLY CHAPERONE"/>
    <property type="match status" value="1"/>
</dbReference>
<dbReference type="GO" id="GO:0042128">
    <property type="term" value="P:nitrate assimilation"/>
    <property type="evidence" value="ECO:0007669"/>
    <property type="project" value="UniProtKB-KW"/>
</dbReference>
<evidence type="ECO:0000256" key="1">
    <source>
        <dbReference type="ARBA" id="ARBA00023063"/>
    </source>
</evidence>
<dbReference type="Gene3D" id="1.10.3480.10">
    <property type="entry name" value="TorD-like"/>
    <property type="match status" value="1"/>
</dbReference>
<evidence type="ECO:0000313" key="2">
    <source>
        <dbReference type="EMBL" id="GJH24300.1"/>
    </source>
</evidence>
<dbReference type="InterPro" id="IPR003765">
    <property type="entry name" value="NO3_reductase_chaperone_NarJ"/>
</dbReference>
<dbReference type="Proteomes" id="UP001055111">
    <property type="component" value="Unassembled WGS sequence"/>
</dbReference>
<evidence type="ECO:0000313" key="3">
    <source>
        <dbReference type="Proteomes" id="UP001055111"/>
    </source>
</evidence>
<dbReference type="GO" id="GO:0051131">
    <property type="term" value="P:chaperone-mediated protein complex assembly"/>
    <property type="evidence" value="ECO:0007669"/>
    <property type="project" value="InterPro"/>
</dbReference>
<reference evidence="2" key="1">
    <citation type="submission" date="2022-09" db="EMBL/GenBank/DDBJ databases">
        <title>Isolation and characterization of 3-chlorobenzoate degrading bacteria from soils in Shizuoka.</title>
        <authorList>
            <person name="Ifat A."/>
            <person name="Ogawa N."/>
            <person name="Kimbara K."/>
            <person name="Moriuchi R."/>
            <person name="Dohra H."/>
            <person name="Shintani M."/>
        </authorList>
    </citation>
    <scope>NUCLEOTIDE SEQUENCE</scope>
    <source>
        <strain evidence="2">19CS4-2</strain>
    </source>
</reference>
<dbReference type="InterPro" id="IPR020945">
    <property type="entry name" value="DMSO/NO3_reduct_chaperone"/>
</dbReference>
<dbReference type="GO" id="GO:0051082">
    <property type="term" value="F:unfolded protein binding"/>
    <property type="evidence" value="ECO:0007669"/>
    <property type="project" value="InterPro"/>
</dbReference>
<organism evidence="2 3">
    <name type="scientific">Caballeronia novacaledonica</name>
    <dbReference type="NCBI Taxonomy" id="1544861"/>
    <lineage>
        <taxon>Bacteria</taxon>
        <taxon>Pseudomonadati</taxon>
        <taxon>Pseudomonadota</taxon>
        <taxon>Betaproteobacteria</taxon>
        <taxon>Burkholderiales</taxon>
        <taxon>Burkholderiaceae</taxon>
        <taxon>Caballeronia</taxon>
    </lineage>
</organism>
<dbReference type="GO" id="GO:0016530">
    <property type="term" value="F:metallochaperone activity"/>
    <property type="evidence" value="ECO:0007669"/>
    <property type="project" value="TreeGrafter"/>
</dbReference>